<protein>
    <recommendedName>
        <fullName evidence="8">COBRA C-terminal domain-containing protein</fullName>
    </recommendedName>
</protein>
<evidence type="ECO:0000256" key="3">
    <source>
        <dbReference type="ARBA" id="ARBA00022475"/>
    </source>
</evidence>
<proteinExistence type="inferred from homology"/>
<dbReference type="PANTHER" id="PTHR31052:SF3">
    <property type="entry name" value="COBRA-LIKE PROTEIN 7"/>
    <property type="match status" value="1"/>
</dbReference>
<evidence type="ECO:0000313" key="10">
    <source>
        <dbReference type="Proteomes" id="UP000663760"/>
    </source>
</evidence>
<keyword evidence="5" id="KW-0472">Membrane</keyword>
<dbReference type="InterPro" id="IPR056900">
    <property type="entry name" value="COB_C"/>
</dbReference>
<evidence type="ECO:0000256" key="1">
    <source>
        <dbReference type="ARBA" id="ARBA00004236"/>
    </source>
</evidence>
<feature type="domain" description="COBRA C-terminal" evidence="8">
    <location>
        <begin position="427"/>
        <end position="638"/>
    </location>
</feature>
<evidence type="ECO:0000256" key="4">
    <source>
        <dbReference type="ARBA" id="ARBA00022729"/>
    </source>
</evidence>
<evidence type="ECO:0000259" key="8">
    <source>
        <dbReference type="Pfam" id="PF25079"/>
    </source>
</evidence>
<gene>
    <name evidence="9" type="ORF">SI8410_01001063</name>
</gene>
<dbReference type="InterPro" id="IPR006918">
    <property type="entry name" value="COBRA_pln"/>
</dbReference>
<evidence type="ECO:0000256" key="2">
    <source>
        <dbReference type="ARBA" id="ARBA00005507"/>
    </source>
</evidence>
<name>A0A7I8K0E3_SPIIN</name>
<dbReference type="AlphaFoldDB" id="A0A7I8K0E3"/>
<keyword evidence="10" id="KW-1185">Reference proteome</keyword>
<feature type="signal peptide" evidence="7">
    <location>
        <begin position="1"/>
        <end position="41"/>
    </location>
</feature>
<organism evidence="9 10">
    <name type="scientific">Spirodela intermedia</name>
    <name type="common">Intermediate duckweed</name>
    <dbReference type="NCBI Taxonomy" id="51605"/>
    <lineage>
        <taxon>Eukaryota</taxon>
        <taxon>Viridiplantae</taxon>
        <taxon>Streptophyta</taxon>
        <taxon>Embryophyta</taxon>
        <taxon>Tracheophyta</taxon>
        <taxon>Spermatophyta</taxon>
        <taxon>Magnoliopsida</taxon>
        <taxon>Liliopsida</taxon>
        <taxon>Araceae</taxon>
        <taxon>Lemnoideae</taxon>
        <taxon>Spirodela</taxon>
    </lineage>
</organism>
<keyword evidence="6" id="KW-0325">Glycoprotein</keyword>
<evidence type="ECO:0000256" key="5">
    <source>
        <dbReference type="ARBA" id="ARBA00023136"/>
    </source>
</evidence>
<evidence type="ECO:0000256" key="7">
    <source>
        <dbReference type="SAM" id="SignalP"/>
    </source>
</evidence>
<comment type="similarity">
    <text evidence="2">Belongs to the COBRA family.</text>
</comment>
<dbReference type="GO" id="GO:0005886">
    <property type="term" value="C:plasma membrane"/>
    <property type="evidence" value="ECO:0007669"/>
    <property type="project" value="UniProtKB-SubCell"/>
</dbReference>
<keyword evidence="4 7" id="KW-0732">Signal</keyword>
<dbReference type="GO" id="GO:0010215">
    <property type="term" value="P:cellulose microfibril organization"/>
    <property type="evidence" value="ECO:0007669"/>
    <property type="project" value="InterPro"/>
</dbReference>
<dbReference type="PANTHER" id="PTHR31052">
    <property type="entry name" value="COBRA-LIKE PROTEIN 7"/>
    <property type="match status" value="1"/>
</dbReference>
<dbReference type="EMBL" id="LR746264">
    <property type="protein sequence ID" value="CAA7388922.1"/>
    <property type="molecule type" value="Genomic_DNA"/>
</dbReference>
<dbReference type="Pfam" id="PF25079">
    <property type="entry name" value="COB_C"/>
    <property type="match status" value="1"/>
</dbReference>
<dbReference type="Proteomes" id="UP000663760">
    <property type="component" value="Chromosome 1"/>
</dbReference>
<evidence type="ECO:0000256" key="6">
    <source>
        <dbReference type="ARBA" id="ARBA00023180"/>
    </source>
</evidence>
<comment type="subcellular location">
    <subcellularLocation>
        <location evidence="1">Cell membrane</location>
    </subcellularLocation>
</comment>
<sequence length="668" mass="72266">MGSPAHRLRCCASIFAPRALPAALLLLLLSLLSSRLPVSRAQNASEACNGIFLSYDHSSRAAIRPRNVTPQPYSFRATATISNFDSVPLKSWAFHVGLPNGTILVSLSNSVLTDGSPLPAVVGPDGASLSGNPATDLKTAIETAGDLTQMQVIIAIVGTQFGAEYMPRSLSLGSRKDYICPAATSPPGANTSFTCCVRDPNFRSNDSSPLDTEFLPRSEGDITISYDVTQSHSSNYLALVTIANGSPLGRLDNWRLTWQWMRGEFISTTRGAYTSTVGSSECVFGPQGQFYQDLDFSKVVNCERSPTILDLPLSRANDTDVGRIPFCCRNGTILPASMDSGRSAASAFQLQVYKMPPDLNRTEFFPPQNWRITGAPGALNPSYECSPPVRVSPAQFPDSSGLQSSTSAIASWQVVCNITRPRGSNPRCCVSFSAFYNESAVPCKTCACGCPSSSSSAACSATSPALLLPSEALLVPFENRTTMARAWAELKHFSVPNPIPCGDFCGVSINWHISTDYRNGWSARMTLFNWEDASLPDWFAAVRLNEAAYPGYEAMYSFNGTAVGNNTIFIEGLPGLNYLMGETAGENSEKDPRVPGKQQSVISFTKKATPEFDMLKGHGFPTKVIFNGEECSLPDFFPANWGHRTAMVDRVWSLVILLAVTLKILLDQ</sequence>
<feature type="chain" id="PRO_5029614570" description="COBRA C-terminal domain-containing protein" evidence="7">
    <location>
        <begin position="42"/>
        <end position="668"/>
    </location>
</feature>
<evidence type="ECO:0000313" key="9">
    <source>
        <dbReference type="EMBL" id="CAA7388922.1"/>
    </source>
</evidence>
<dbReference type="OrthoDB" id="2014623at2759"/>
<reference evidence="9" key="1">
    <citation type="submission" date="2020-02" db="EMBL/GenBank/DDBJ databases">
        <authorList>
            <person name="Scholz U."/>
            <person name="Mascher M."/>
            <person name="Fiebig A."/>
        </authorList>
    </citation>
    <scope>NUCLEOTIDE SEQUENCE</scope>
</reference>
<keyword evidence="3" id="KW-1003">Cell membrane</keyword>
<dbReference type="Pfam" id="PF04833">
    <property type="entry name" value="COBRA"/>
    <property type="match status" value="1"/>
</dbReference>
<accession>A0A7I8K0E3</accession>